<feature type="non-terminal residue" evidence="1">
    <location>
        <position position="64"/>
    </location>
</feature>
<reference evidence="1" key="1">
    <citation type="submission" date="2023-08" db="EMBL/GenBank/DDBJ databases">
        <authorList>
            <person name="Page C.A."/>
            <person name="Perez-Diaz I.M."/>
        </authorList>
    </citation>
    <scope>NUCLEOTIDE SEQUENCE</scope>
    <source>
        <strain evidence="1">3.8.38</strain>
    </source>
</reference>
<evidence type="ECO:0000313" key="2">
    <source>
        <dbReference type="Proteomes" id="UP001254075"/>
    </source>
</evidence>
<organism evidence="1 2">
    <name type="scientific">Levilactobacillus namurensis</name>
    <dbReference type="NCBI Taxonomy" id="380393"/>
    <lineage>
        <taxon>Bacteria</taxon>
        <taxon>Bacillati</taxon>
        <taxon>Bacillota</taxon>
        <taxon>Bacilli</taxon>
        <taxon>Lactobacillales</taxon>
        <taxon>Lactobacillaceae</taxon>
        <taxon>Levilactobacillus</taxon>
    </lineage>
</organism>
<dbReference type="AlphaFoldDB" id="A0AAW8W9G4"/>
<name>A0AAW8W9G4_9LACO</name>
<sequence length="64" mass="7096">MAETKELRHAGIGIDLNVNGLDDFKRANSMMDDLLETMKEASRITDKFKSNFSGFGGKGSDEVR</sequence>
<comment type="caution">
    <text evidence="1">The sequence shown here is derived from an EMBL/GenBank/DDBJ whole genome shotgun (WGS) entry which is preliminary data.</text>
</comment>
<accession>A0AAW8W9G4</accession>
<evidence type="ECO:0000313" key="1">
    <source>
        <dbReference type="EMBL" id="MDT7015423.1"/>
    </source>
</evidence>
<dbReference type="Proteomes" id="UP001254075">
    <property type="component" value="Unassembled WGS sequence"/>
</dbReference>
<gene>
    <name evidence="1" type="ORF">RI532_13660</name>
</gene>
<proteinExistence type="predicted"/>
<dbReference type="EMBL" id="JAVLAM010000006">
    <property type="protein sequence ID" value="MDT7015423.1"/>
    <property type="molecule type" value="Genomic_DNA"/>
</dbReference>
<protein>
    <submittedName>
        <fullName evidence="1">Uncharacterized protein</fullName>
    </submittedName>
</protein>
<dbReference type="RefSeq" id="WP_313845737.1">
    <property type="nucleotide sequence ID" value="NZ_JAVLAM010000006.1"/>
</dbReference>